<dbReference type="SUPFAM" id="SSF51197">
    <property type="entry name" value="Clavaminate synthase-like"/>
    <property type="match status" value="1"/>
</dbReference>
<evidence type="ECO:0000256" key="1">
    <source>
        <dbReference type="SAM" id="MobiDB-lite"/>
    </source>
</evidence>
<protein>
    <recommendedName>
        <fullName evidence="3">Phytanoyl-CoA dioxygenase family protein</fullName>
    </recommendedName>
</protein>
<gene>
    <name evidence="2" type="ORF">METZ01_LOCUS167774</name>
</gene>
<dbReference type="Pfam" id="PF05721">
    <property type="entry name" value="PhyH"/>
    <property type="match status" value="1"/>
</dbReference>
<dbReference type="PANTHER" id="PTHR20883">
    <property type="entry name" value="PHYTANOYL-COA DIOXYGENASE DOMAIN CONTAINING 1"/>
    <property type="match status" value="1"/>
</dbReference>
<accession>A0A382BM67</accession>
<sequence length="230" mass="26124">VGKEVELTRKHIENFRTDGFLVIRNLLPEDQVDEINVGYQKAISGQIDVHDWKKRINSVPIAQLGDPSAVLGWRKFPYFQKILSIAKQLNGEDLEVAYDQLIYKPPYSPIEVLWHQDAGYGPWPEEAVERGITCWLALVDATPEQGSMQFIPGSHQQGIYLHHNAQDRNPIGGALEVRLEDQVAVPVSYQAGDCSFHHACTLHYTGPNQTNKERRSFSTHFWPTPAIDQR</sequence>
<evidence type="ECO:0000313" key="2">
    <source>
        <dbReference type="EMBL" id="SVB14920.1"/>
    </source>
</evidence>
<dbReference type="InterPro" id="IPR008775">
    <property type="entry name" value="Phytyl_CoA_dOase-like"/>
</dbReference>
<organism evidence="2">
    <name type="scientific">marine metagenome</name>
    <dbReference type="NCBI Taxonomy" id="408172"/>
    <lineage>
        <taxon>unclassified sequences</taxon>
        <taxon>metagenomes</taxon>
        <taxon>ecological metagenomes</taxon>
    </lineage>
</organism>
<dbReference type="Gene3D" id="2.60.120.620">
    <property type="entry name" value="q2cbj1_9rhob like domain"/>
    <property type="match status" value="1"/>
</dbReference>
<feature type="region of interest" description="Disordered" evidence="1">
    <location>
        <begin position="207"/>
        <end position="230"/>
    </location>
</feature>
<dbReference type="EMBL" id="UINC01030469">
    <property type="protein sequence ID" value="SVB14920.1"/>
    <property type="molecule type" value="Genomic_DNA"/>
</dbReference>
<dbReference type="PANTHER" id="PTHR20883:SF46">
    <property type="entry name" value="PHYTANOYL-COA HYDROXYLASE"/>
    <property type="match status" value="1"/>
</dbReference>
<name>A0A382BM67_9ZZZZ</name>
<proteinExistence type="predicted"/>
<feature type="non-terminal residue" evidence="2">
    <location>
        <position position="1"/>
    </location>
</feature>
<dbReference type="AlphaFoldDB" id="A0A382BM67"/>
<evidence type="ECO:0008006" key="3">
    <source>
        <dbReference type="Google" id="ProtNLM"/>
    </source>
</evidence>
<reference evidence="2" key="1">
    <citation type="submission" date="2018-05" db="EMBL/GenBank/DDBJ databases">
        <authorList>
            <person name="Lanie J.A."/>
            <person name="Ng W.-L."/>
            <person name="Kazmierczak K.M."/>
            <person name="Andrzejewski T.M."/>
            <person name="Davidsen T.M."/>
            <person name="Wayne K.J."/>
            <person name="Tettelin H."/>
            <person name="Glass J.I."/>
            <person name="Rusch D."/>
            <person name="Podicherti R."/>
            <person name="Tsui H.-C.T."/>
            <person name="Winkler M.E."/>
        </authorList>
    </citation>
    <scope>NUCLEOTIDE SEQUENCE</scope>
</reference>